<name>A0A2C6DTS7_9GAMM</name>
<dbReference type="EMBL" id="PDDX01000001">
    <property type="protein sequence ID" value="PHI31732.1"/>
    <property type="molecule type" value="Genomic_DNA"/>
</dbReference>
<dbReference type="AlphaFoldDB" id="A0A2C6DTS7"/>
<dbReference type="Proteomes" id="UP000224974">
    <property type="component" value="Unassembled WGS sequence"/>
</dbReference>
<accession>A0A2C6DTS7</accession>
<reference evidence="2" key="1">
    <citation type="submission" date="2017-09" db="EMBL/GenBank/DDBJ databases">
        <title>FDA dAtabase for Regulatory Grade micrObial Sequences (FDA-ARGOS): Supporting development and validation of Infectious Disease Dx tests.</title>
        <authorList>
            <person name="Minogue T."/>
            <person name="Wolcott M."/>
            <person name="Wasieloski L."/>
            <person name="Aguilar W."/>
            <person name="Moore D."/>
            <person name="Tallon L."/>
            <person name="Sadzewicz L."/>
            <person name="Ott S."/>
            <person name="Zhao X."/>
            <person name="Nagaraj S."/>
            <person name="Vavikolanu K."/>
            <person name="Aluvathingal J."/>
            <person name="Nadendla S."/>
            <person name="Sichtig H."/>
        </authorList>
    </citation>
    <scope>NUCLEOTIDE SEQUENCE [LARGE SCALE GENOMIC DNA]</scope>
    <source>
        <strain evidence="2">FDAARGOS_387</strain>
    </source>
</reference>
<proteinExistence type="predicted"/>
<dbReference type="STRING" id="1111728.GCA_000427805_02860"/>
<sequence>MIDMKKLSSKLLYREKISDELNEIIVSLKFFYITDDEFEVEVEFEPLGMVGEGEGWLWRSSRMSLFEVESFINEFIGMNLSELVELPDSEKYCYYEGELFDKNGMQSLLFEEKYFAGYLLLPKLPDGSIWKKKPSFVKTVSI</sequence>
<gene>
    <name evidence="1" type="ORF">CRN84_21570</name>
</gene>
<dbReference type="RefSeq" id="WP_029095264.1">
    <property type="nucleotide sequence ID" value="NZ_PDDX01000001.1"/>
</dbReference>
<evidence type="ECO:0000313" key="2">
    <source>
        <dbReference type="Proteomes" id="UP000224974"/>
    </source>
</evidence>
<organism evidence="1 2">
    <name type="scientific">Budvicia aquatica</name>
    <dbReference type="NCBI Taxonomy" id="82979"/>
    <lineage>
        <taxon>Bacteria</taxon>
        <taxon>Pseudomonadati</taxon>
        <taxon>Pseudomonadota</taxon>
        <taxon>Gammaproteobacteria</taxon>
        <taxon>Enterobacterales</taxon>
        <taxon>Budviciaceae</taxon>
        <taxon>Budvicia</taxon>
    </lineage>
</organism>
<keyword evidence="2" id="KW-1185">Reference proteome</keyword>
<evidence type="ECO:0000313" key="1">
    <source>
        <dbReference type="EMBL" id="PHI31732.1"/>
    </source>
</evidence>
<comment type="caution">
    <text evidence="1">The sequence shown here is derived from an EMBL/GenBank/DDBJ whole genome shotgun (WGS) entry which is preliminary data.</text>
</comment>
<dbReference type="OrthoDB" id="7062968at2"/>
<protein>
    <submittedName>
        <fullName evidence="1">Uncharacterized protein</fullName>
    </submittedName>
</protein>